<evidence type="ECO:0000256" key="1">
    <source>
        <dbReference type="SAM" id="MobiDB-lite"/>
    </source>
</evidence>
<reference evidence="2" key="1">
    <citation type="submission" date="2021-12" db="EMBL/GenBank/DDBJ databases">
        <authorList>
            <person name="King R."/>
        </authorList>
    </citation>
    <scope>NUCLEOTIDE SEQUENCE</scope>
</reference>
<accession>A0A9P0AAE5</accession>
<name>A0A9P0AAE5_BEMTA</name>
<organism evidence="2 3">
    <name type="scientific">Bemisia tabaci</name>
    <name type="common">Sweetpotato whitefly</name>
    <name type="synonym">Aleurodes tabaci</name>
    <dbReference type="NCBI Taxonomy" id="7038"/>
    <lineage>
        <taxon>Eukaryota</taxon>
        <taxon>Metazoa</taxon>
        <taxon>Ecdysozoa</taxon>
        <taxon>Arthropoda</taxon>
        <taxon>Hexapoda</taxon>
        <taxon>Insecta</taxon>
        <taxon>Pterygota</taxon>
        <taxon>Neoptera</taxon>
        <taxon>Paraneoptera</taxon>
        <taxon>Hemiptera</taxon>
        <taxon>Sternorrhyncha</taxon>
        <taxon>Aleyrodoidea</taxon>
        <taxon>Aleyrodidae</taxon>
        <taxon>Aleyrodinae</taxon>
        <taxon>Bemisia</taxon>
    </lineage>
</organism>
<keyword evidence="3" id="KW-1185">Reference proteome</keyword>
<dbReference type="Proteomes" id="UP001152759">
    <property type="component" value="Chromosome 4"/>
</dbReference>
<evidence type="ECO:0000313" key="2">
    <source>
        <dbReference type="EMBL" id="CAH0389017.1"/>
    </source>
</evidence>
<sequence>MWETCPQPGPPPLRHSASFSCLPRGLRDPRPHRARTATLPTATVDTDYGFVRHPRTHHAHRYDSVPEEDLLDTPKKDTNHSFREVLVKKSASILSPTQWWTPRRRARGKDCDRPEVQRRWRSLGALLKTSTTAIQPPQPASPHAQSFYLLDDFLGPPKPRRSGGANTTSSSDSLELSSPVPPPVPPPPPPLRLLGYKQPCECCRCRRQRERLVLADWMNSDSDPSEGSKVVSTNHRAIVTMYSFVIRHGGIKSVIPRCVSSWMNDAITMMSPSSGAMPNEPWSPGRALEPLGTVPAFPSKSRGKIPAPVTGERSGSVTGIASGQPPVIARSCSCAS</sequence>
<dbReference type="EMBL" id="OU963865">
    <property type="protein sequence ID" value="CAH0389017.1"/>
    <property type="molecule type" value="Genomic_DNA"/>
</dbReference>
<evidence type="ECO:0000313" key="3">
    <source>
        <dbReference type="Proteomes" id="UP001152759"/>
    </source>
</evidence>
<dbReference type="AlphaFoldDB" id="A0A9P0AAE5"/>
<feature type="region of interest" description="Disordered" evidence="1">
    <location>
        <begin position="293"/>
        <end position="326"/>
    </location>
</feature>
<proteinExistence type="predicted"/>
<feature type="compositionally biased region" description="Pro residues" evidence="1">
    <location>
        <begin position="179"/>
        <end position="191"/>
    </location>
</feature>
<gene>
    <name evidence="2" type="ORF">BEMITA_LOCUS7889</name>
</gene>
<feature type="region of interest" description="Disordered" evidence="1">
    <location>
        <begin position="158"/>
        <end position="191"/>
    </location>
</feature>
<feature type="region of interest" description="Disordered" evidence="1">
    <location>
        <begin position="1"/>
        <end position="34"/>
    </location>
</feature>
<feature type="compositionally biased region" description="Low complexity" evidence="1">
    <location>
        <begin position="169"/>
        <end position="178"/>
    </location>
</feature>
<protein>
    <submittedName>
        <fullName evidence="2">Uncharacterized protein</fullName>
    </submittedName>
</protein>